<dbReference type="GO" id="GO:0043335">
    <property type="term" value="P:protein unfolding"/>
    <property type="evidence" value="ECO:0007669"/>
    <property type="project" value="TreeGrafter"/>
</dbReference>
<name>A0A415GNJ2_9BACT</name>
<dbReference type="InterPro" id="IPR008881">
    <property type="entry name" value="Trigger_fac_ribosome-bd_bac"/>
</dbReference>
<keyword evidence="3" id="KW-1185">Reference proteome</keyword>
<dbReference type="PANTHER" id="PTHR30560">
    <property type="entry name" value="TRIGGER FACTOR CHAPERONE AND PEPTIDYL-PROLYL CIS/TRANS ISOMERASE"/>
    <property type="match status" value="1"/>
</dbReference>
<dbReference type="GeneID" id="78337666"/>
<organism evidence="2 3">
    <name type="scientific">Leyella stercorea</name>
    <dbReference type="NCBI Taxonomy" id="363265"/>
    <lineage>
        <taxon>Bacteria</taxon>
        <taxon>Pseudomonadati</taxon>
        <taxon>Bacteroidota</taxon>
        <taxon>Bacteroidia</taxon>
        <taxon>Bacteroidales</taxon>
        <taxon>Prevotellaceae</taxon>
        <taxon>Leyella</taxon>
    </lineage>
</organism>
<evidence type="ECO:0000313" key="2">
    <source>
        <dbReference type="EMBL" id="RHK51265.1"/>
    </source>
</evidence>
<dbReference type="RefSeq" id="WP_007901328.1">
    <property type="nucleotide sequence ID" value="NZ_BRDO01000013.1"/>
</dbReference>
<reference evidence="2 3" key="1">
    <citation type="submission" date="2018-08" db="EMBL/GenBank/DDBJ databases">
        <title>A genome reference for cultivated species of the human gut microbiota.</title>
        <authorList>
            <person name="Zou Y."/>
            <person name="Xue W."/>
            <person name="Luo G."/>
        </authorList>
    </citation>
    <scope>NUCLEOTIDE SEQUENCE [LARGE SCALE GENOMIC DNA]</scope>
    <source>
        <strain evidence="2 3">AF42-9</strain>
    </source>
</reference>
<dbReference type="PANTHER" id="PTHR30560:SF3">
    <property type="entry name" value="TRIGGER FACTOR-LIKE PROTEIN TIG, CHLOROPLASTIC"/>
    <property type="match status" value="1"/>
</dbReference>
<dbReference type="GO" id="GO:0043022">
    <property type="term" value="F:ribosome binding"/>
    <property type="evidence" value="ECO:0007669"/>
    <property type="project" value="TreeGrafter"/>
</dbReference>
<feature type="domain" description="Trigger factor ribosome-binding bacterial" evidence="1">
    <location>
        <begin position="1"/>
        <end position="147"/>
    </location>
</feature>
<dbReference type="SUPFAM" id="SSF109998">
    <property type="entry name" value="Triger factor/SurA peptide-binding domain-like"/>
    <property type="match status" value="1"/>
</dbReference>
<dbReference type="PIRSF" id="PIRSF003095">
    <property type="entry name" value="Trigger_factor"/>
    <property type="match status" value="1"/>
</dbReference>
<dbReference type="EC" id="5.2.1.8" evidence="2"/>
<dbReference type="InterPro" id="IPR005215">
    <property type="entry name" value="Trig_fac"/>
</dbReference>
<dbReference type="OrthoDB" id="9767721at2"/>
<keyword evidence="2" id="KW-0413">Isomerase</keyword>
<comment type="caution">
    <text evidence="2">The sequence shown here is derived from an EMBL/GenBank/DDBJ whole genome shotgun (WGS) entry which is preliminary data.</text>
</comment>
<dbReference type="InterPro" id="IPR036611">
    <property type="entry name" value="Trigger_fac_ribosome-bd_sf"/>
</dbReference>
<dbReference type="AlphaFoldDB" id="A0A415GNJ2"/>
<dbReference type="GO" id="GO:0015031">
    <property type="term" value="P:protein transport"/>
    <property type="evidence" value="ECO:0007669"/>
    <property type="project" value="InterPro"/>
</dbReference>
<dbReference type="Gene3D" id="1.10.3120.10">
    <property type="entry name" value="Trigger factor, C-terminal domain"/>
    <property type="match status" value="1"/>
</dbReference>
<gene>
    <name evidence="2" type="primary">tig</name>
    <name evidence="2" type="ORF">DW060_05050</name>
</gene>
<evidence type="ECO:0000259" key="1">
    <source>
        <dbReference type="Pfam" id="PF05697"/>
    </source>
</evidence>
<evidence type="ECO:0000313" key="3">
    <source>
        <dbReference type="Proteomes" id="UP000286598"/>
    </source>
</evidence>
<proteinExistence type="predicted"/>
<dbReference type="InterPro" id="IPR027304">
    <property type="entry name" value="Trigger_fact/SurA_dom_sf"/>
</dbReference>
<accession>A0A415GNJ2</accession>
<dbReference type="Gene3D" id="3.30.70.1050">
    <property type="entry name" value="Trigger factor ribosome-binding domain"/>
    <property type="match status" value="1"/>
</dbReference>
<dbReference type="GO" id="GO:0044183">
    <property type="term" value="F:protein folding chaperone"/>
    <property type="evidence" value="ECO:0007669"/>
    <property type="project" value="TreeGrafter"/>
</dbReference>
<dbReference type="EMBL" id="QRNO01000018">
    <property type="protein sequence ID" value="RHK51265.1"/>
    <property type="molecule type" value="Genomic_DNA"/>
</dbReference>
<dbReference type="GO" id="GO:0003755">
    <property type="term" value="F:peptidyl-prolyl cis-trans isomerase activity"/>
    <property type="evidence" value="ECO:0007669"/>
    <property type="project" value="UniProtKB-EC"/>
</dbReference>
<protein>
    <submittedName>
        <fullName evidence="2">Trigger factor</fullName>
        <ecNumber evidence="2">5.2.1.8</ecNumber>
    </submittedName>
</protein>
<dbReference type="SUPFAM" id="SSF102735">
    <property type="entry name" value="Trigger factor ribosome-binding domain"/>
    <property type="match status" value="1"/>
</dbReference>
<dbReference type="NCBIfam" id="TIGR00115">
    <property type="entry name" value="tig"/>
    <property type="match status" value="1"/>
</dbReference>
<dbReference type="InterPro" id="IPR037041">
    <property type="entry name" value="Trigger_fac_C_sf"/>
</dbReference>
<dbReference type="Pfam" id="PF05697">
    <property type="entry name" value="Trigger_N"/>
    <property type="match status" value="1"/>
</dbReference>
<sequence>MNISFENPDKVNGLLTITVEESDFQDSVEKTLKDYRKKANIPGFRPGQAPMGLIKRQFGASVRYDAVNKFVGEQLYKYIKDNNIQMLGEPLPSDKQETPADIEKPAPYTFVFDIAVAPEFNITLDGRNKIDYYTIKADEKLINEQVDMYAGRAGSYEKVEEYDGEKNDMLKGDLRELDAEGNTKEGGITVEAAVLMPSYIKVDEQKDLFKGAKLGDIITFNPRKAYPEGEAEISALLKIDREVAKELESDFSYQITEISRYKKAEINQDLFDQVFGKDEVKSEEEFRNKIAESLKPQLETNSNFKFLLDVREYCEKKVGELTWPDALLKRVMLLNNQDKGEEFVEKNYAESIKQLEWHLIKEQLVKAAEVKVEDADIREAAKEMARMQFAQYGMTSIPEEYIDNYANELLKKREAVDNFVERAIDVKLAAALKNTVTLNEKEITLDEFNEMMK</sequence>
<dbReference type="GO" id="GO:0051083">
    <property type="term" value="P:'de novo' cotranslational protein folding"/>
    <property type="evidence" value="ECO:0007669"/>
    <property type="project" value="TreeGrafter"/>
</dbReference>
<dbReference type="Proteomes" id="UP000286598">
    <property type="component" value="Unassembled WGS sequence"/>
</dbReference>